<evidence type="ECO:0000256" key="8">
    <source>
        <dbReference type="ARBA" id="ARBA00023242"/>
    </source>
</evidence>
<evidence type="ECO:0000259" key="12">
    <source>
        <dbReference type="PROSITE" id="PS51076"/>
    </source>
</evidence>
<evidence type="ECO:0000256" key="4">
    <source>
        <dbReference type="ARBA" id="ARBA00022833"/>
    </source>
</evidence>
<feature type="domain" description="MH1" evidence="11">
    <location>
        <begin position="37"/>
        <end position="161"/>
    </location>
</feature>
<feature type="region of interest" description="Disordered" evidence="10">
    <location>
        <begin position="792"/>
        <end position="812"/>
    </location>
</feature>
<dbReference type="STRING" id="147828.A0A4S2MA40"/>
<keyword evidence="14" id="KW-1185">Reference proteome</keyword>
<evidence type="ECO:0000256" key="5">
    <source>
        <dbReference type="ARBA" id="ARBA00023015"/>
    </source>
</evidence>
<feature type="compositionally biased region" description="Low complexity" evidence="10">
    <location>
        <begin position="361"/>
        <end position="375"/>
    </location>
</feature>
<sequence length="812" mass="86826">MLVVSNNLRSDAKLNDGAMPTTGRAGSGHAKIDATRGVVHSLMCYRQNGEPKEFAMRAIESLIKKLKEKHDDLDSLITAITTNGTHPSKCVTIQRTLDGRMQIAGRKCLPHLIYARIWRWPDLHRNELRHCKFCAFGFDLKQDSVCINPYHYERVVSPVDFGSLSLSPSEERRTLKEPTKSISFEGKLTLEIHFGGPTKNGFSSADCGIADASDSESELPDTTVPGMLDHSTRLDSDSARSLTTRDSSDKVSSSTSGRLGYCRSRLTVQALLDEADSPIAPTNVSSSSSPRKSPASPDDGLGTVSSVSSWHSSLYCNGLHTVVDRVNPTPHIDRGQNTMAWSGVGVPPPSLHLGHPQEQPTTATSTLSTSESNTGSSFTANEHYFGASLCSDPSDRISVTTVAKLSGVHATHSVESCIMDVCGNGATGINDNSNKDGGGSGNSSGGGGGGGTVGNSGRTTSGSNFSSGSSCGAGGGGSGGWGQRGRPPQPPFTPSGSLLQPVPVLTTQRPPEFWCNIAYFELDQQVGELFKVPSQYSRVTVDGYTDPSSPNRFCLGQLSNVHRSEQSEKSRLYIGKGVELDNVGEGDVWIRCLSEFSVFVQSYYLDREAGRRPGDAVHKIYPGAYIKVFDIRQCHEQMKLLAHSAQLAAEHQAAVVVGSIPSPTANAPPISPLMSQLPPGPSQTNAMQSNQNAMVGGGGTSGGGGAGAGSGTGGLSPLATADVGVDDLRRLCMLRLSFVKGWGPDYPRRSIKETPCWIEIQLHRPLQLLDEVLQGMPLNDRKPTRHFFPYFSQPTNCPAPRLPPNQPTPRRP</sequence>
<comment type="similarity">
    <text evidence="1 9">Belongs to the dwarfin/SMAD family.</text>
</comment>
<evidence type="ECO:0000256" key="10">
    <source>
        <dbReference type="SAM" id="MobiDB-lite"/>
    </source>
</evidence>
<dbReference type="GO" id="GO:0000981">
    <property type="term" value="F:DNA-binding transcription factor activity, RNA polymerase II-specific"/>
    <property type="evidence" value="ECO:0007669"/>
    <property type="project" value="TreeGrafter"/>
</dbReference>
<feature type="region of interest" description="Disordered" evidence="10">
    <location>
        <begin position="212"/>
        <end position="257"/>
    </location>
</feature>
<feature type="compositionally biased region" description="Low complexity" evidence="10">
    <location>
        <begin position="277"/>
        <end position="297"/>
    </location>
</feature>
<dbReference type="GO" id="GO:0071144">
    <property type="term" value="C:heteromeric SMAD protein complex"/>
    <property type="evidence" value="ECO:0007669"/>
    <property type="project" value="TreeGrafter"/>
</dbReference>
<keyword evidence="7 9" id="KW-0804">Transcription</keyword>
<dbReference type="AlphaFoldDB" id="A0A4S2MA40"/>
<dbReference type="Pfam" id="PF03166">
    <property type="entry name" value="MH2"/>
    <property type="match status" value="1"/>
</dbReference>
<dbReference type="InterPro" id="IPR001132">
    <property type="entry name" value="SMAD_dom_Dwarfin-type"/>
</dbReference>
<reference evidence="13 14" key="1">
    <citation type="journal article" date="2019" name="BMC Genomics">
        <title>New insights from Opisthorchis felineus genome: update on genomics of the epidemiologically important liver flukes.</title>
        <authorList>
            <person name="Ershov N.I."/>
            <person name="Mordvinov V.A."/>
            <person name="Prokhortchouk E.B."/>
            <person name="Pakharukova M.Y."/>
            <person name="Gunbin K.V."/>
            <person name="Ustyantsev K."/>
            <person name="Genaev M.A."/>
            <person name="Blinov A.G."/>
            <person name="Mazur A."/>
            <person name="Boulygina E."/>
            <person name="Tsygankova S."/>
            <person name="Khrameeva E."/>
            <person name="Chekanov N."/>
            <person name="Fan G."/>
            <person name="Xiao A."/>
            <person name="Zhang H."/>
            <person name="Xu X."/>
            <person name="Yang H."/>
            <person name="Solovyev V."/>
            <person name="Lee S.M."/>
            <person name="Liu X."/>
            <person name="Afonnikov D.A."/>
            <person name="Skryabin K.G."/>
        </authorList>
    </citation>
    <scope>NUCLEOTIDE SEQUENCE [LARGE SCALE GENOMIC DNA]</scope>
    <source>
        <strain evidence="13">AK-0245</strain>
        <tissue evidence="13">Whole organism</tissue>
    </source>
</reference>
<evidence type="ECO:0000256" key="2">
    <source>
        <dbReference type="ARBA" id="ARBA00022490"/>
    </source>
</evidence>
<evidence type="ECO:0000256" key="3">
    <source>
        <dbReference type="ARBA" id="ARBA00022723"/>
    </source>
</evidence>
<keyword evidence="8 9" id="KW-0539">Nucleus</keyword>
<evidence type="ECO:0000256" key="9">
    <source>
        <dbReference type="RuleBase" id="RU361195"/>
    </source>
</evidence>
<organism evidence="13 14">
    <name type="scientific">Opisthorchis felineus</name>
    <dbReference type="NCBI Taxonomy" id="147828"/>
    <lineage>
        <taxon>Eukaryota</taxon>
        <taxon>Metazoa</taxon>
        <taxon>Spiralia</taxon>
        <taxon>Lophotrochozoa</taxon>
        <taxon>Platyhelminthes</taxon>
        <taxon>Trematoda</taxon>
        <taxon>Digenea</taxon>
        <taxon>Opisthorchiida</taxon>
        <taxon>Opisthorchiata</taxon>
        <taxon>Opisthorchiidae</taxon>
        <taxon>Opisthorchis</taxon>
    </lineage>
</organism>
<evidence type="ECO:0000256" key="7">
    <source>
        <dbReference type="ARBA" id="ARBA00023163"/>
    </source>
</evidence>
<dbReference type="GO" id="GO:0070411">
    <property type="term" value="F:I-SMAD binding"/>
    <property type="evidence" value="ECO:0007669"/>
    <property type="project" value="TreeGrafter"/>
</dbReference>
<dbReference type="SMART" id="SM00524">
    <property type="entry name" value="DWB"/>
    <property type="match status" value="1"/>
</dbReference>
<dbReference type="SUPFAM" id="SSF49879">
    <property type="entry name" value="SMAD/FHA domain"/>
    <property type="match status" value="1"/>
</dbReference>
<dbReference type="EMBL" id="SJOL01002796">
    <property type="protein sequence ID" value="TGZ73372.1"/>
    <property type="molecule type" value="Genomic_DNA"/>
</dbReference>
<dbReference type="GO" id="GO:0030509">
    <property type="term" value="P:BMP signaling pathway"/>
    <property type="evidence" value="ECO:0007669"/>
    <property type="project" value="TreeGrafter"/>
</dbReference>
<dbReference type="InterPro" id="IPR003619">
    <property type="entry name" value="MAD_homology1_Dwarfin-type"/>
</dbReference>
<dbReference type="GO" id="GO:0009653">
    <property type="term" value="P:anatomical structure morphogenesis"/>
    <property type="evidence" value="ECO:0007669"/>
    <property type="project" value="TreeGrafter"/>
</dbReference>
<dbReference type="InterPro" id="IPR036578">
    <property type="entry name" value="SMAD_MH1_sf"/>
</dbReference>
<evidence type="ECO:0000256" key="6">
    <source>
        <dbReference type="ARBA" id="ARBA00023125"/>
    </source>
</evidence>
<dbReference type="Gene3D" id="2.60.200.10">
    <property type="match status" value="1"/>
</dbReference>
<accession>A0A4S2MA40</accession>
<evidence type="ECO:0000313" key="14">
    <source>
        <dbReference type="Proteomes" id="UP000308267"/>
    </source>
</evidence>
<comment type="caution">
    <text evidence="13">The sequence shown here is derived from an EMBL/GenBank/DDBJ whole genome shotgun (WGS) entry which is preliminary data.</text>
</comment>
<feature type="compositionally biased region" description="Pro residues" evidence="10">
    <location>
        <begin position="800"/>
        <end position="812"/>
    </location>
</feature>
<keyword evidence="6" id="KW-0238">DNA-binding</keyword>
<dbReference type="InterPro" id="IPR013019">
    <property type="entry name" value="MAD_homology_MH1"/>
</dbReference>
<dbReference type="CDD" id="cd10492">
    <property type="entry name" value="MH1_SMAD_4"/>
    <property type="match status" value="1"/>
</dbReference>
<evidence type="ECO:0000259" key="11">
    <source>
        <dbReference type="PROSITE" id="PS51075"/>
    </source>
</evidence>
<feature type="compositionally biased region" description="Gly residues" evidence="10">
    <location>
        <begin position="436"/>
        <end position="454"/>
    </location>
</feature>
<dbReference type="Gene3D" id="3.90.520.10">
    <property type="entry name" value="SMAD MH1 domain"/>
    <property type="match status" value="1"/>
</dbReference>
<dbReference type="FunFam" id="2.60.200.10:FF:000002">
    <property type="entry name" value="Mothers against decapentaplegic homolog"/>
    <property type="match status" value="1"/>
</dbReference>
<comment type="subcellular location">
    <subcellularLocation>
        <location evidence="9">Cytoplasm</location>
    </subcellularLocation>
    <subcellularLocation>
        <location evidence="9">Nucleus</location>
    </subcellularLocation>
</comment>
<feature type="compositionally biased region" description="Gly residues" evidence="10">
    <location>
        <begin position="695"/>
        <end position="709"/>
    </location>
</feature>
<feature type="region of interest" description="Disordered" evidence="10">
    <location>
        <begin position="345"/>
        <end position="375"/>
    </location>
</feature>
<name>A0A4S2MA40_OPIFE</name>
<dbReference type="InterPro" id="IPR013790">
    <property type="entry name" value="Dwarfin"/>
</dbReference>
<dbReference type="Pfam" id="PF03165">
    <property type="entry name" value="MH1"/>
    <property type="match status" value="1"/>
</dbReference>
<dbReference type="PANTHER" id="PTHR13703">
    <property type="entry name" value="SMAD"/>
    <property type="match status" value="1"/>
</dbReference>
<feature type="compositionally biased region" description="Low complexity" evidence="10">
    <location>
        <begin position="455"/>
        <end position="470"/>
    </location>
</feature>
<feature type="domain" description="MH2" evidence="12">
    <location>
        <begin position="514"/>
        <end position="787"/>
    </location>
</feature>
<dbReference type="GO" id="GO:0005737">
    <property type="term" value="C:cytoplasm"/>
    <property type="evidence" value="ECO:0007669"/>
    <property type="project" value="UniProtKB-SubCell"/>
</dbReference>
<dbReference type="PANTHER" id="PTHR13703:SF45">
    <property type="entry name" value="MOTHERS AGAINST DECAPENTAPLEGIC HOMOLOG"/>
    <property type="match status" value="1"/>
</dbReference>
<dbReference type="SUPFAM" id="SSF56366">
    <property type="entry name" value="SMAD MH1 domain"/>
    <property type="match status" value="1"/>
</dbReference>
<feature type="compositionally biased region" description="Polar residues" evidence="10">
    <location>
        <begin position="682"/>
        <end position="693"/>
    </location>
</feature>
<dbReference type="GO" id="GO:0060395">
    <property type="term" value="P:SMAD protein signal transduction"/>
    <property type="evidence" value="ECO:0007669"/>
    <property type="project" value="TreeGrafter"/>
</dbReference>
<dbReference type="FunFam" id="3.90.520.10:FF:000002">
    <property type="entry name" value="Mothers against decapentaplegic homolog"/>
    <property type="match status" value="1"/>
</dbReference>
<feature type="region of interest" description="Disordered" evidence="10">
    <location>
        <begin position="677"/>
        <end position="709"/>
    </location>
</feature>
<dbReference type="GO" id="GO:0030154">
    <property type="term" value="P:cell differentiation"/>
    <property type="evidence" value="ECO:0007669"/>
    <property type="project" value="TreeGrafter"/>
</dbReference>
<keyword evidence="4" id="KW-0862">Zinc</keyword>
<evidence type="ECO:0000256" key="1">
    <source>
        <dbReference type="ARBA" id="ARBA00005545"/>
    </source>
</evidence>
<dbReference type="GO" id="GO:0000978">
    <property type="term" value="F:RNA polymerase II cis-regulatory region sequence-specific DNA binding"/>
    <property type="evidence" value="ECO:0007669"/>
    <property type="project" value="TreeGrafter"/>
</dbReference>
<dbReference type="PROSITE" id="PS51076">
    <property type="entry name" value="MH2"/>
    <property type="match status" value="1"/>
</dbReference>
<proteinExistence type="inferred from homology"/>
<feature type="compositionally biased region" description="Gly residues" evidence="10">
    <location>
        <begin position="471"/>
        <end position="483"/>
    </location>
</feature>
<protein>
    <recommendedName>
        <fullName evidence="9">Mothers against decapentaplegic homolog</fullName>
        <shortName evidence="9">MAD homolog</shortName>
        <shortName evidence="9">Mothers against DPP homolog</shortName>
    </recommendedName>
    <alternativeName>
        <fullName evidence="9">SMAD family member</fullName>
    </alternativeName>
</protein>
<dbReference type="InterPro" id="IPR008984">
    <property type="entry name" value="SMAD_FHA_dom_sf"/>
</dbReference>
<keyword evidence="5 9" id="KW-0805">Transcription regulation</keyword>
<feature type="region of interest" description="Disordered" evidence="10">
    <location>
        <begin position="273"/>
        <end position="304"/>
    </location>
</feature>
<evidence type="ECO:0000313" key="13">
    <source>
        <dbReference type="EMBL" id="TGZ73372.1"/>
    </source>
</evidence>
<keyword evidence="2 9" id="KW-0963">Cytoplasm</keyword>
<dbReference type="CDD" id="cd10498">
    <property type="entry name" value="MH2_SMAD_4"/>
    <property type="match status" value="1"/>
</dbReference>
<dbReference type="SMART" id="SM00523">
    <property type="entry name" value="DWA"/>
    <property type="match status" value="1"/>
</dbReference>
<dbReference type="PROSITE" id="PS51075">
    <property type="entry name" value="MH1"/>
    <property type="match status" value="1"/>
</dbReference>
<dbReference type="GO" id="GO:0046872">
    <property type="term" value="F:metal ion binding"/>
    <property type="evidence" value="ECO:0007669"/>
    <property type="project" value="UniProtKB-KW"/>
</dbReference>
<feature type="region of interest" description="Disordered" evidence="10">
    <location>
        <begin position="432"/>
        <end position="502"/>
    </location>
</feature>
<keyword evidence="3" id="KW-0479">Metal-binding</keyword>
<dbReference type="OrthoDB" id="5875866at2759"/>
<gene>
    <name evidence="13" type="ORF">CRM22_001560</name>
</gene>
<dbReference type="InterPro" id="IPR017855">
    <property type="entry name" value="SMAD-like_dom_sf"/>
</dbReference>
<dbReference type="Proteomes" id="UP000308267">
    <property type="component" value="Unassembled WGS sequence"/>
</dbReference>